<dbReference type="Proteomes" id="UP000661435">
    <property type="component" value="Unassembled WGS sequence"/>
</dbReference>
<dbReference type="RefSeq" id="WP_186907726.1">
    <property type="nucleotide sequence ID" value="NZ_JACOPP010000010.1"/>
</dbReference>
<dbReference type="InterPro" id="IPR009057">
    <property type="entry name" value="Homeodomain-like_sf"/>
</dbReference>
<dbReference type="GO" id="GO:0003677">
    <property type="term" value="F:DNA binding"/>
    <property type="evidence" value="ECO:0007669"/>
    <property type="project" value="UniProtKB-UniRule"/>
</dbReference>
<protein>
    <submittedName>
        <fullName evidence="4">TetR/AcrR family transcriptional regulator</fullName>
    </submittedName>
</protein>
<evidence type="ECO:0000259" key="3">
    <source>
        <dbReference type="PROSITE" id="PS50977"/>
    </source>
</evidence>
<dbReference type="PROSITE" id="PS50977">
    <property type="entry name" value="HTH_TETR_2"/>
    <property type="match status" value="1"/>
</dbReference>
<dbReference type="SUPFAM" id="SSF46689">
    <property type="entry name" value="Homeodomain-like"/>
    <property type="match status" value="1"/>
</dbReference>
<dbReference type="Pfam" id="PF00440">
    <property type="entry name" value="TetR_N"/>
    <property type="match status" value="1"/>
</dbReference>
<feature type="domain" description="HTH tetR-type" evidence="3">
    <location>
        <begin position="11"/>
        <end position="71"/>
    </location>
</feature>
<comment type="caution">
    <text evidence="4">The sequence shown here is derived from an EMBL/GenBank/DDBJ whole genome shotgun (WGS) entry which is preliminary data.</text>
</comment>
<name>A0A8J6J0P7_9FIRM</name>
<dbReference type="PANTHER" id="PTHR43479">
    <property type="entry name" value="ACREF/ENVCD OPERON REPRESSOR-RELATED"/>
    <property type="match status" value="1"/>
</dbReference>
<dbReference type="PANTHER" id="PTHR43479:SF11">
    <property type="entry name" value="ACREF_ENVCD OPERON REPRESSOR-RELATED"/>
    <property type="match status" value="1"/>
</dbReference>
<dbReference type="Gene3D" id="1.10.357.10">
    <property type="entry name" value="Tetracycline Repressor, domain 2"/>
    <property type="match status" value="1"/>
</dbReference>
<feature type="DNA-binding region" description="H-T-H motif" evidence="2">
    <location>
        <begin position="34"/>
        <end position="53"/>
    </location>
</feature>
<organism evidence="4 5">
    <name type="scientific">Lawsonibacter hominis</name>
    <dbReference type="NCBI Taxonomy" id="2763053"/>
    <lineage>
        <taxon>Bacteria</taxon>
        <taxon>Bacillati</taxon>
        <taxon>Bacillota</taxon>
        <taxon>Clostridia</taxon>
        <taxon>Eubacteriales</taxon>
        <taxon>Oscillospiraceae</taxon>
        <taxon>Lawsonibacter</taxon>
    </lineage>
</organism>
<reference evidence="4" key="1">
    <citation type="submission" date="2020-08" db="EMBL/GenBank/DDBJ databases">
        <title>Genome public.</title>
        <authorList>
            <person name="Liu C."/>
            <person name="Sun Q."/>
        </authorList>
    </citation>
    <scope>NUCLEOTIDE SEQUENCE</scope>
    <source>
        <strain evidence="4">NSJ-51</strain>
    </source>
</reference>
<proteinExistence type="predicted"/>
<dbReference type="InterPro" id="IPR001647">
    <property type="entry name" value="HTH_TetR"/>
</dbReference>
<accession>A0A8J6J0P7</accession>
<keyword evidence="5" id="KW-1185">Reference proteome</keyword>
<dbReference type="AlphaFoldDB" id="A0A8J6J0P7"/>
<keyword evidence="1 2" id="KW-0238">DNA-binding</keyword>
<evidence type="ECO:0000256" key="1">
    <source>
        <dbReference type="ARBA" id="ARBA00023125"/>
    </source>
</evidence>
<gene>
    <name evidence="4" type="ORF">H8S57_08855</name>
</gene>
<dbReference type="EMBL" id="JACOPP010000010">
    <property type="protein sequence ID" value="MBC5733837.1"/>
    <property type="molecule type" value="Genomic_DNA"/>
</dbReference>
<evidence type="ECO:0000313" key="4">
    <source>
        <dbReference type="EMBL" id="MBC5733837.1"/>
    </source>
</evidence>
<sequence length="208" mass="23260">MPSATFFNLPPAKREKLLAAARDEFVRAPFAQASVNRIIHGAGIPRGSFYMYFADKEELFRYLMEDFGTQLIRQMERLLEERNGAVFAAFLDLFDYVQDRRAEYRDLLNILRRNGDMRPGLFPGECRGGLPEGLRERMDLARLDLREAGDLEAILHQLFFLTGGALMRSAGPGGPEAARAGLVRRMDILRRGAEKQAAPPAGSAAEAI</sequence>
<evidence type="ECO:0000313" key="5">
    <source>
        <dbReference type="Proteomes" id="UP000661435"/>
    </source>
</evidence>
<dbReference type="InterPro" id="IPR050624">
    <property type="entry name" value="HTH-type_Tx_Regulator"/>
</dbReference>
<evidence type="ECO:0000256" key="2">
    <source>
        <dbReference type="PROSITE-ProRule" id="PRU00335"/>
    </source>
</evidence>